<keyword evidence="3" id="KW-1185">Reference proteome</keyword>
<proteinExistence type="inferred from homology"/>
<dbReference type="InterPro" id="IPR036291">
    <property type="entry name" value="NAD(P)-bd_dom_sf"/>
</dbReference>
<organism evidence="2 3">
    <name type="scientific">Halopseudomonas pachastrellae</name>
    <dbReference type="NCBI Taxonomy" id="254161"/>
    <lineage>
        <taxon>Bacteria</taxon>
        <taxon>Pseudomonadati</taxon>
        <taxon>Pseudomonadota</taxon>
        <taxon>Gammaproteobacteria</taxon>
        <taxon>Pseudomonadales</taxon>
        <taxon>Pseudomonadaceae</taxon>
        <taxon>Halopseudomonas</taxon>
    </lineage>
</organism>
<name>A0A1S8DHZ1_9GAMM</name>
<comment type="caution">
    <text evidence="2">The sequence shown here is derived from an EMBL/GenBank/DDBJ whole genome shotgun (WGS) entry which is preliminary data.</text>
</comment>
<gene>
    <name evidence="2" type="ORF">BXT89_04835</name>
</gene>
<dbReference type="Proteomes" id="UP000242847">
    <property type="component" value="Unassembled WGS sequence"/>
</dbReference>
<dbReference type="PANTHER" id="PTHR42879:SF2">
    <property type="entry name" value="3-OXOACYL-[ACYL-CARRIER-PROTEIN] REDUCTASE FABG"/>
    <property type="match status" value="1"/>
</dbReference>
<dbReference type="PANTHER" id="PTHR42879">
    <property type="entry name" value="3-OXOACYL-(ACYL-CARRIER-PROTEIN) REDUCTASE"/>
    <property type="match status" value="1"/>
</dbReference>
<dbReference type="SUPFAM" id="SSF51735">
    <property type="entry name" value="NAD(P)-binding Rossmann-fold domains"/>
    <property type="match status" value="1"/>
</dbReference>
<accession>A0A1S8DHZ1</accession>
<evidence type="ECO:0008006" key="4">
    <source>
        <dbReference type="Google" id="ProtNLM"/>
    </source>
</evidence>
<dbReference type="EMBL" id="MUBC01000007">
    <property type="protein sequence ID" value="ONM45045.1"/>
    <property type="molecule type" value="Genomic_DNA"/>
</dbReference>
<dbReference type="PROSITE" id="PS00061">
    <property type="entry name" value="ADH_SHORT"/>
    <property type="match status" value="1"/>
</dbReference>
<dbReference type="AlphaFoldDB" id="A0A1S8DHZ1"/>
<dbReference type="InterPro" id="IPR020904">
    <property type="entry name" value="Sc_DH/Rdtase_CS"/>
</dbReference>
<evidence type="ECO:0000313" key="2">
    <source>
        <dbReference type="EMBL" id="ONM45045.1"/>
    </source>
</evidence>
<dbReference type="InterPro" id="IPR002347">
    <property type="entry name" value="SDR_fam"/>
</dbReference>
<dbReference type="GO" id="GO:0032787">
    <property type="term" value="P:monocarboxylic acid metabolic process"/>
    <property type="evidence" value="ECO:0007669"/>
    <property type="project" value="UniProtKB-ARBA"/>
</dbReference>
<protein>
    <recommendedName>
        <fullName evidence="4">SDR family oxidoreductase</fullName>
    </recommendedName>
</protein>
<comment type="similarity">
    <text evidence="1">Belongs to the short-chain dehydrogenases/reductases (SDR) family.</text>
</comment>
<evidence type="ECO:0000256" key="1">
    <source>
        <dbReference type="ARBA" id="ARBA00006484"/>
    </source>
</evidence>
<dbReference type="PRINTS" id="PR00080">
    <property type="entry name" value="SDRFAMILY"/>
</dbReference>
<dbReference type="Pfam" id="PF13561">
    <property type="entry name" value="adh_short_C2"/>
    <property type="match status" value="1"/>
</dbReference>
<evidence type="ECO:0000313" key="3">
    <source>
        <dbReference type="Proteomes" id="UP000242847"/>
    </source>
</evidence>
<dbReference type="FunFam" id="3.40.50.720:FF:000084">
    <property type="entry name" value="Short-chain dehydrogenase reductase"/>
    <property type="match status" value="1"/>
</dbReference>
<dbReference type="InterPro" id="IPR050259">
    <property type="entry name" value="SDR"/>
</dbReference>
<dbReference type="PRINTS" id="PR00081">
    <property type="entry name" value="GDHRDH"/>
</dbReference>
<reference evidence="2 3" key="1">
    <citation type="submission" date="2017-01" db="EMBL/GenBank/DDBJ databases">
        <title>Draft genome sequence of Pseudomonas pachastrellae type strain CCUG 46540T from a deep sea.</title>
        <authorList>
            <person name="Gomila M."/>
            <person name="Mulet M."/>
            <person name="Lalucat J."/>
            <person name="Garcia-Valdes E."/>
        </authorList>
    </citation>
    <scope>NUCLEOTIDE SEQUENCE [LARGE SCALE GENOMIC DNA]</scope>
    <source>
        <strain evidence="2 3">CCUG 46540</strain>
    </source>
</reference>
<dbReference type="STRING" id="254161.SAMN05216256_10784"/>
<sequence>MPQDMTDLRGRVALVTGAGSADGIGFAIAKMFHVVGATVVLTSTTNRIFQRQNELDPERLRSLAVVADLTHPEQAAQLIDQVMAQFGRIDILVNNAGMSQSGIEEPIGDLFHRMAFEHWQREIDLNLNTCVHVSQPVLQHMLAAGFGRVINIASVTGPLVTFPGTAGYSAAKSAMVGLTRSIAHEVAGQGITVNAIAPGWIHTPSSLPAELEAGRHTPVGRPGRPDEVARVALFLASEGCSYMTGQMLVVDGGNSLQEIKG</sequence>
<dbReference type="Gene3D" id="3.40.50.720">
    <property type="entry name" value="NAD(P)-binding Rossmann-like Domain"/>
    <property type="match status" value="1"/>
</dbReference>